<keyword evidence="5" id="KW-0479">Metal-binding</keyword>
<dbReference type="Gene3D" id="1.10.1400.10">
    <property type="match status" value="1"/>
</dbReference>
<name>A0A9J9Q6Z8_ACIET</name>
<dbReference type="Gene3D" id="3.60.20.10">
    <property type="entry name" value="Glutamine Phosphoribosylpyrophosphate, subunit 1, domain 1"/>
    <property type="match status" value="1"/>
</dbReference>
<evidence type="ECO:0000313" key="7">
    <source>
        <dbReference type="Proteomes" id="UP000000450"/>
    </source>
</evidence>
<comment type="cofactor">
    <cofactor evidence="5">
        <name>Ca(2+)</name>
        <dbReference type="ChEBI" id="CHEBI:29108"/>
    </cofactor>
    <text evidence="5">Binds 1 Ca(2+) ion per dimer.</text>
</comment>
<evidence type="ECO:0000256" key="5">
    <source>
        <dbReference type="PIRSR" id="PIRSR001227-2"/>
    </source>
</evidence>
<dbReference type="InterPro" id="IPR043146">
    <property type="entry name" value="Penicillin_amidase_N_B-knob"/>
</dbReference>
<dbReference type="GO" id="GO:0046872">
    <property type="term" value="F:metal ion binding"/>
    <property type="evidence" value="ECO:0007669"/>
    <property type="project" value="UniProtKB-KW"/>
</dbReference>
<keyword evidence="7" id="KW-1185">Reference proteome</keyword>
<evidence type="ECO:0000256" key="2">
    <source>
        <dbReference type="ARBA" id="ARBA00022801"/>
    </source>
</evidence>
<evidence type="ECO:0000256" key="4">
    <source>
        <dbReference type="PIRSR" id="PIRSR001227-1"/>
    </source>
</evidence>
<evidence type="ECO:0000256" key="3">
    <source>
        <dbReference type="ARBA" id="ARBA00023145"/>
    </source>
</evidence>
<dbReference type="GO" id="GO:0017000">
    <property type="term" value="P:antibiotic biosynthetic process"/>
    <property type="evidence" value="ECO:0007669"/>
    <property type="project" value="InterPro"/>
</dbReference>
<protein>
    <submittedName>
        <fullName evidence="6">Peptidase S45 penicillin amidase</fullName>
    </submittedName>
</protein>
<dbReference type="InterPro" id="IPR014395">
    <property type="entry name" value="Pen/GL7ACA/AHL_acylase"/>
</dbReference>
<dbReference type="SUPFAM" id="SSF56235">
    <property type="entry name" value="N-terminal nucleophile aminohydrolases (Ntn hydrolases)"/>
    <property type="match status" value="1"/>
</dbReference>
<dbReference type="AlphaFoldDB" id="A0A9J9Q6Z8"/>
<dbReference type="PIRSF" id="PIRSF001227">
    <property type="entry name" value="Pen_acylase"/>
    <property type="match status" value="1"/>
</dbReference>
<sequence>MGRLQRIGAGAVVALVAALLLAGSVAAVYALRSFPQLDGALRAAGLQHAVAVRRDEADVTHIEAQTPWDAWFAMGYVHAQERTWQLEFNRRLMHGELSEILGPATLDTDKLMRTLDIMGAARRQYAALPAFAREALQAYSRGIQSFHAARTQALPPEFLLLGARPGGAQGVAWAPEDSVAWALMMALDLGGNWGNEFARLSLAATLPTERLWQLMPPYLGEAPATAVDLQALYRSLGVYRTPQAAAPAPQADAESAGEGAAQALQAWSQDFVAGLGTPGGRGSNNWVLDGTRTASGRPLLANDPHLGLGAPALWYFAHLKAPQGRASDGTPVAAIDVIGATLPGLPFVVLGRTAEVAWGFTNTAPDVQDLYIEAIHPDDPTRYRTPEGWQGFEQREHVIRVKGRPDVRHTVRSTRHGPVISDAQPALHGSVLDLRRHVIALRWSALDADNYTVLAGLLSNQARSVEELFAGMAHYHSPMQSVVAADVHGAIRFQAFGRVPLRAAGNDLRGVAPAPGWEARYDWQGWLPLAQTPQDDGGARGWIATANQRITAPGYPHFLTQDWALPYRYQRIEQQLEARRLHDLPSLRALQGDTVSPAALRLLPHLLAAPVSQPLARQAQALLRGFDGDMRADRAAPLILSVWADELTRALVVPRVGEERFAATYGRRDFRSGLEGMLERGDTWWCPPHGCAAHAGAALERTVQRLAARYGNQPERWTWGAAHPALSVHKPLGSVPVLSRWFNVGVPSGGDAYSVNVGQYNAAQPVEPFASRHAPSLRALYDLQDPERSLFIYQTGQSGLVFSPRYADMAQAWAGGGYRALQRQPRRYVHQLQLRP</sequence>
<keyword evidence="3" id="KW-0865">Zymogen</keyword>
<dbReference type="Gene3D" id="2.30.120.10">
    <property type="match status" value="1"/>
</dbReference>
<keyword evidence="2" id="KW-0378">Hydrolase</keyword>
<dbReference type="Gene3D" id="1.10.439.10">
    <property type="entry name" value="Penicillin Amidohydrolase, domain 1"/>
    <property type="match status" value="1"/>
</dbReference>
<dbReference type="PANTHER" id="PTHR34218:SF4">
    <property type="entry name" value="ACYL-HOMOSERINE LACTONE ACYLASE QUIP"/>
    <property type="match status" value="1"/>
</dbReference>
<dbReference type="InterPro" id="IPR023343">
    <property type="entry name" value="Penicillin_amidase_dom1"/>
</dbReference>
<comment type="similarity">
    <text evidence="1">Belongs to the peptidase S45 family.</text>
</comment>
<dbReference type="Proteomes" id="UP000000450">
    <property type="component" value="Chromosome"/>
</dbReference>
<evidence type="ECO:0000256" key="1">
    <source>
        <dbReference type="ARBA" id="ARBA00006586"/>
    </source>
</evidence>
<accession>A0A9J9Q6Z8</accession>
<feature type="active site" description="Nucleophile" evidence="4">
    <location>
        <position position="283"/>
    </location>
</feature>
<dbReference type="CDD" id="cd03747">
    <property type="entry name" value="Ntn_PGA_like"/>
    <property type="match status" value="1"/>
</dbReference>
<organism evidence="6 7">
    <name type="scientific">Acidovorax ebreus (strain TPSY)</name>
    <name type="common">Diaphorobacter sp. (strain TPSY)</name>
    <dbReference type="NCBI Taxonomy" id="535289"/>
    <lineage>
        <taxon>Bacteria</taxon>
        <taxon>Pseudomonadati</taxon>
        <taxon>Pseudomonadota</taxon>
        <taxon>Betaproteobacteria</taxon>
        <taxon>Burkholderiales</taxon>
        <taxon>Comamonadaceae</taxon>
        <taxon>Diaphorobacter</taxon>
    </lineage>
</organism>
<feature type="binding site" evidence="5">
    <location>
        <position position="366"/>
    </location>
    <ligand>
        <name>Ca(2+)</name>
        <dbReference type="ChEBI" id="CHEBI:29108"/>
    </ligand>
</feature>
<reference evidence="6 7" key="1">
    <citation type="journal article" date="2010" name="J. Bacteriol.">
        <title>Completed genome sequence of the anaerobic iron-oxidizing bacterium Acidovorax ebreus strain TPSY.</title>
        <authorList>
            <person name="Byrne-Bailey K.G."/>
            <person name="Weber K.A."/>
            <person name="Chair A.H."/>
            <person name="Bose S."/>
            <person name="Knox T."/>
            <person name="Spanbauer T.L."/>
            <person name="Chertkov O."/>
            <person name="Coates J.D."/>
        </authorList>
    </citation>
    <scope>NUCLEOTIDE SEQUENCE [LARGE SCALE GENOMIC DNA]</scope>
    <source>
        <strain evidence="6 7">TPSY</strain>
    </source>
</reference>
<dbReference type="PANTHER" id="PTHR34218">
    <property type="entry name" value="PEPTIDASE S45 PENICILLIN AMIDASE"/>
    <property type="match status" value="1"/>
</dbReference>
<dbReference type="KEGG" id="dia:Dtpsy_1594"/>
<dbReference type="InterPro" id="IPR043147">
    <property type="entry name" value="Penicillin_amidase_A-knob"/>
</dbReference>
<dbReference type="InterPro" id="IPR002692">
    <property type="entry name" value="S45"/>
</dbReference>
<gene>
    <name evidence="6" type="ordered locus">Dtpsy_1594</name>
</gene>
<dbReference type="GO" id="GO:0016811">
    <property type="term" value="F:hydrolase activity, acting on carbon-nitrogen (but not peptide) bonds, in linear amides"/>
    <property type="evidence" value="ECO:0007669"/>
    <property type="project" value="InterPro"/>
</dbReference>
<proteinExistence type="inferred from homology"/>
<feature type="binding site" evidence="5">
    <location>
        <position position="369"/>
    </location>
    <ligand>
        <name>Ca(2+)</name>
        <dbReference type="ChEBI" id="CHEBI:29108"/>
    </ligand>
</feature>
<keyword evidence="5" id="KW-0106">Calcium</keyword>
<feature type="binding site" evidence="5">
    <location>
        <position position="196"/>
    </location>
    <ligand>
        <name>Ca(2+)</name>
        <dbReference type="ChEBI" id="CHEBI:29108"/>
    </ligand>
</feature>
<dbReference type="RefSeq" id="WP_015913153.1">
    <property type="nucleotide sequence ID" value="NC_011992.1"/>
</dbReference>
<dbReference type="Pfam" id="PF01804">
    <property type="entry name" value="Penicil_amidase"/>
    <property type="match status" value="1"/>
</dbReference>
<dbReference type="InterPro" id="IPR029055">
    <property type="entry name" value="Ntn_hydrolases_N"/>
</dbReference>
<evidence type="ECO:0000313" key="6">
    <source>
        <dbReference type="EMBL" id="ACM33053.1"/>
    </source>
</evidence>
<dbReference type="EMBL" id="CP001392">
    <property type="protein sequence ID" value="ACM33053.1"/>
    <property type="molecule type" value="Genomic_DNA"/>
</dbReference>